<evidence type="ECO:0000256" key="5">
    <source>
        <dbReference type="ARBA" id="ARBA00022723"/>
    </source>
</evidence>
<dbReference type="Pfam" id="PF09297">
    <property type="entry name" value="Zn_ribbon_NUD"/>
    <property type="match status" value="1"/>
</dbReference>
<dbReference type="Gene3D" id="3.90.79.10">
    <property type="entry name" value="Nucleoside Triphosphate Pyrophosphohydrolase"/>
    <property type="match status" value="1"/>
</dbReference>
<evidence type="ECO:0000256" key="9">
    <source>
        <dbReference type="ARBA" id="ARBA00023679"/>
    </source>
</evidence>
<gene>
    <name evidence="12" type="ORF">SAMN06295912_104173</name>
</gene>
<dbReference type="AlphaFoldDB" id="A0A239DKU7"/>
<dbReference type="CDD" id="cd03429">
    <property type="entry name" value="NUDIX_NADH_pyrophosphatase_Nudt13"/>
    <property type="match status" value="1"/>
</dbReference>
<keyword evidence="8" id="KW-0520">NAD</keyword>
<dbReference type="EC" id="3.6.1.22" evidence="4"/>
<sequence>MPTAPGFTGSPIERIDNERDHPGMLEARRADPRALYLKMDGLDPVATADGALDWAPIAEAPAGVDLALLGLIDDIPRFVALERQAAGSNHNLIWRLLDGFPAGEAGTYAAARSLIDWHSRHRFCAACGAETAVMRAGWARRCTACATEHFPRTDPVVIMLAEYQGRVLIGRQPRFPAGRYSALAGFIEVGESIEEAVARELFEEAGVRATGVRYVASQPWPFPSSLMMACIATVESDAVTLDTNELEHAMWVDRDQVAASLANDPDAPFIAPPPYAIAHTLFARWLARE</sequence>
<protein>
    <recommendedName>
        <fullName evidence="4">NAD(+) diphosphatase</fullName>
        <ecNumber evidence="4">3.6.1.22</ecNumber>
    </recommendedName>
</protein>
<dbReference type="PANTHER" id="PTHR42904">
    <property type="entry name" value="NUDIX HYDROLASE, NUDC SUBFAMILY"/>
    <property type="match status" value="1"/>
</dbReference>
<dbReference type="EMBL" id="FZOS01000004">
    <property type="protein sequence ID" value="SNS33255.1"/>
    <property type="molecule type" value="Genomic_DNA"/>
</dbReference>
<dbReference type="OrthoDB" id="9791656at2"/>
<dbReference type="NCBIfam" id="NF001299">
    <property type="entry name" value="PRK00241.1"/>
    <property type="match status" value="1"/>
</dbReference>
<dbReference type="RefSeq" id="WP_089218737.1">
    <property type="nucleotide sequence ID" value="NZ_FZOS01000004.1"/>
</dbReference>
<dbReference type="Pfam" id="PF00293">
    <property type="entry name" value="NUDIX"/>
    <property type="match status" value="1"/>
</dbReference>
<evidence type="ECO:0000256" key="1">
    <source>
        <dbReference type="ARBA" id="ARBA00001946"/>
    </source>
</evidence>
<evidence type="ECO:0000313" key="13">
    <source>
        <dbReference type="Proteomes" id="UP000198281"/>
    </source>
</evidence>
<feature type="domain" description="Nudix hydrolase" evidence="11">
    <location>
        <begin position="151"/>
        <end position="278"/>
    </location>
</feature>
<dbReference type="PROSITE" id="PS00893">
    <property type="entry name" value="NUDIX_BOX"/>
    <property type="match status" value="1"/>
</dbReference>
<comment type="cofactor">
    <cofactor evidence="2">
        <name>Zn(2+)</name>
        <dbReference type="ChEBI" id="CHEBI:29105"/>
    </cofactor>
</comment>
<dbReference type="GO" id="GO:0006742">
    <property type="term" value="P:NADP+ catabolic process"/>
    <property type="evidence" value="ECO:0007669"/>
    <property type="project" value="TreeGrafter"/>
</dbReference>
<dbReference type="InterPro" id="IPR000086">
    <property type="entry name" value="NUDIX_hydrolase_dom"/>
</dbReference>
<dbReference type="GO" id="GO:0005829">
    <property type="term" value="C:cytosol"/>
    <property type="evidence" value="ECO:0007669"/>
    <property type="project" value="TreeGrafter"/>
</dbReference>
<dbReference type="GO" id="GO:0019677">
    <property type="term" value="P:NAD+ catabolic process"/>
    <property type="evidence" value="ECO:0007669"/>
    <property type="project" value="TreeGrafter"/>
</dbReference>
<keyword evidence="6" id="KW-0378">Hydrolase</keyword>
<evidence type="ECO:0000259" key="11">
    <source>
        <dbReference type="PROSITE" id="PS51462"/>
    </source>
</evidence>
<dbReference type="GO" id="GO:0035529">
    <property type="term" value="F:NADH pyrophosphatase activity"/>
    <property type="evidence" value="ECO:0007669"/>
    <property type="project" value="TreeGrafter"/>
</dbReference>
<evidence type="ECO:0000256" key="4">
    <source>
        <dbReference type="ARBA" id="ARBA00012381"/>
    </source>
</evidence>
<dbReference type="InterPro" id="IPR050241">
    <property type="entry name" value="NAD-cap_RNA_hydrolase_NudC"/>
</dbReference>
<evidence type="ECO:0000256" key="10">
    <source>
        <dbReference type="SAM" id="MobiDB-lite"/>
    </source>
</evidence>
<dbReference type="InterPro" id="IPR049734">
    <property type="entry name" value="NudC-like_C"/>
</dbReference>
<evidence type="ECO:0000313" key="12">
    <source>
        <dbReference type="EMBL" id="SNS33255.1"/>
    </source>
</evidence>
<evidence type="ECO:0000256" key="3">
    <source>
        <dbReference type="ARBA" id="ARBA00009595"/>
    </source>
</evidence>
<reference evidence="13" key="1">
    <citation type="submission" date="2017-06" db="EMBL/GenBank/DDBJ databases">
        <authorList>
            <person name="Varghese N."/>
            <person name="Submissions S."/>
        </authorList>
    </citation>
    <scope>NUCLEOTIDE SEQUENCE [LARGE SCALE GENOMIC DNA]</scope>
    <source>
        <strain evidence="13">LNB2</strain>
    </source>
</reference>
<dbReference type="SUPFAM" id="SSF55811">
    <property type="entry name" value="Nudix"/>
    <property type="match status" value="1"/>
</dbReference>
<evidence type="ECO:0000256" key="6">
    <source>
        <dbReference type="ARBA" id="ARBA00022801"/>
    </source>
</evidence>
<dbReference type="PANTHER" id="PTHR42904:SF6">
    <property type="entry name" value="NAD-CAPPED RNA HYDROLASE NUDT12"/>
    <property type="match status" value="1"/>
</dbReference>
<dbReference type="Proteomes" id="UP000198281">
    <property type="component" value="Unassembled WGS sequence"/>
</dbReference>
<keyword evidence="13" id="KW-1185">Reference proteome</keyword>
<comment type="cofactor">
    <cofactor evidence="1">
        <name>Mg(2+)</name>
        <dbReference type="ChEBI" id="CHEBI:18420"/>
    </cofactor>
</comment>
<proteinExistence type="inferred from homology"/>
<evidence type="ECO:0000256" key="8">
    <source>
        <dbReference type="ARBA" id="ARBA00023027"/>
    </source>
</evidence>
<keyword evidence="7" id="KW-0460">Magnesium</keyword>
<accession>A0A239DKU7</accession>
<dbReference type="InterPro" id="IPR015376">
    <property type="entry name" value="Znr_NADH_PPase"/>
</dbReference>
<dbReference type="InterPro" id="IPR020084">
    <property type="entry name" value="NUDIX_hydrolase_CS"/>
</dbReference>
<evidence type="ECO:0000256" key="2">
    <source>
        <dbReference type="ARBA" id="ARBA00001947"/>
    </source>
</evidence>
<comment type="catalytic activity">
    <reaction evidence="9">
        <text>a 5'-end NAD(+)-phospho-ribonucleoside in mRNA + H2O = a 5'-end phospho-adenosine-phospho-ribonucleoside in mRNA + beta-nicotinamide D-ribonucleotide + 2 H(+)</text>
        <dbReference type="Rhea" id="RHEA:60876"/>
        <dbReference type="Rhea" id="RHEA-COMP:15698"/>
        <dbReference type="Rhea" id="RHEA-COMP:15719"/>
        <dbReference type="ChEBI" id="CHEBI:14649"/>
        <dbReference type="ChEBI" id="CHEBI:15377"/>
        <dbReference type="ChEBI" id="CHEBI:15378"/>
        <dbReference type="ChEBI" id="CHEBI:144029"/>
        <dbReference type="ChEBI" id="CHEBI:144051"/>
    </reaction>
    <physiologicalReaction direction="left-to-right" evidence="9">
        <dbReference type="Rhea" id="RHEA:60877"/>
    </physiologicalReaction>
</comment>
<evidence type="ECO:0000256" key="7">
    <source>
        <dbReference type="ARBA" id="ARBA00022842"/>
    </source>
</evidence>
<dbReference type="InterPro" id="IPR015797">
    <property type="entry name" value="NUDIX_hydrolase-like_dom_sf"/>
</dbReference>
<keyword evidence="5" id="KW-0479">Metal-binding</keyword>
<dbReference type="Gene3D" id="3.90.79.20">
    <property type="match status" value="1"/>
</dbReference>
<feature type="region of interest" description="Disordered" evidence="10">
    <location>
        <begin position="1"/>
        <end position="22"/>
    </location>
</feature>
<name>A0A239DKU7_9SPHN</name>
<feature type="compositionally biased region" description="Basic and acidic residues" evidence="10">
    <location>
        <begin position="13"/>
        <end position="22"/>
    </location>
</feature>
<dbReference type="PROSITE" id="PS51462">
    <property type="entry name" value="NUDIX"/>
    <property type="match status" value="1"/>
</dbReference>
<dbReference type="GO" id="GO:0046872">
    <property type="term" value="F:metal ion binding"/>
    <property type="evidence" value="ECO:0007669"/>
    <property type="project" value="UniProtKB-KW"/>
</dbReference>
<comment type="similarity">
    <text evidence="3">Belongs to the Nudix hydrolase family. NudC subfamily.</text>
</comment>
<organism evidence="12 13">
    <name type="scientific">Edaphosphingomonas laterariae</name>
    <dbReference type="NCBI Taxonomy" id="861865"/>
    <lineage>
        <taxon>Bacteria</taxon>
        <taxon>Pseudomonadati</taxon>
        <taxon>Pseudomonadota</taxon>
        <taxon>Alphaproteobacteria</taxon>
        <taxon>Sphingomonadales</taxon>
        <taxon>Rhizorhabdaceae</taxon>
        <taxon>Edaphosphingomonas</taxon>
    </lineage>
</organism>